<keyword evidence="2" id="KW-1003">Cell membrane</keyword>
<feature type="region of interest" description="Disordered" evidence="10">
    <location>
        <begin position="455"/>
        <end position="483"/>
    </location>
</feature>
<evidence type="ECO:0000256" key="9">
    <source>
        <dbReference type="SAM" id="Coils"/>
    </source>
</evidence>
<keyword evidence="4 11" id="KW-1133">Transmembrane helix</keyword>
<dbReference type="Pfam" id="PF00083">
    <property type="entry name" value="Sugar_tr"/>
    <property type="match status" value="1"/>
</dbReference>
<gene>
    <name evidence="13" type="ORF">ONB1V03_LOCUS16382</name>
</gene>
<sequence length="483" mass="51986">MSSDNNNDDGRSPSLWVWLAAIAALMSAMSMGTTLGWSAPGVPDLKNDTSMPHMDGETETWIGSSMNLGALAGGLLGGPLLQMLGMKKILIGLGAPFIVGWVLIIVAKGFALIIVGRVLTGFAAGISCGVAPTYCNHISTPKIRGMLGTGFQLFVNIGILYMDLFGLSLSWKIICICGLIPSAIMSVGMLFMPESPLWLMSKHGRSSQVVDALRKLRSDSSDIETELKEMEDNADKSKENSGFSMGQLARPDIYKPFIIANALMFFQQFSGINAVLFNLKQIFLDSGSSMDPMVSTCIVSAAMVFSCLGGSLIIDRLGRKILLLASGVGHVVTLGVLGYYYYSKPDLGWLPLVCLVVFVIAFNLGFGPIPWMIVSEITPSNAIGAISAVGTGFNWMLAFVITKEFAAVQEAIHPYGAFWLFAGCSAASVLFTLLFVPETKGRSLEEMSRIFRGQSADGDDDWEGIDTSRGTHKDPYINNKDVT</sequence>
<evidence type="ECO:0000256" key="4">
    <source>
        <dbReference type="ARBA" id="ARBA00022989"/>
    </source>
</evidence>
<feature type="transmembrane region" description="Helical" evidence="11">
    <location>
        <begin position="381"/>
        <end position="401"/>
    </location>
</feature>
<feature type="non-terminal residue" evidence="13">
    <location>
        <position position="1"/>
    </location>
</feature>
<keyword evidence="9" id="KW-0175">Coiled coil</keyword>
<dbReference type="InterPro" id="IPR003663">
    <property type="entry name" value="Sugar/inositol_transpt"/>
</dbReference>
<dbReference type="EMBL" id="OC933211">
    <property type="protein sequence ID" value="CAD7659796.1"/>
    <property type="molecule type" value="Genomic_DNA"/>
</dbReference>
<feature type="transmembrane region" description="Helical" evidence="11">
    <location>
        <begin position="62"/>
        <end position="82"/>
    </location>
</feature>
<dbReference type="InterPro" id="IPR050549">
    <property type="entry name" value="MFS_Trehalose_Transporter"/>
</dbReference>
<dbReference type="PROSITE" id="PS50850">
    <property type="entry name" value="MFS"/>
    <property type="match status" value="1"/>
</dbReference>
<feature type="transmembrane region" description="Helical" evidence="11">
    <location>
        <begin position="89"/>
        <end position="107"/>
    </location>
</feature>
<feature type="transmembrane region" description="Helical" evidence="11">
    <location>
        <begin position="348"/>
        <end position="369"/>
    </location>
</feature>
<dbReference type="PANTHER" id="PTHR48021">
    <property type="match status" value="1"/>
</dbReference>
<dbReference type="Gene3D" id="1.20.1250.20">
    <property type="entry name" value="MFS general substrate transporter like domains"/>
    <property type="match status" value="1"/>
</dbReference>
<keyword evidence="6" id="KW-0325">Glycoprotein</keyword>
<feature type="coiled-coil region" evidence="9">
    <location>
        <begin position="213"/>
        <end position="240"/>
    </location>
</feature>
<comment type="subcellular location">
    <subcellularLocation>
        <location evidence="1">Cell membrane</location>
        <topology evidence="1">Multi-pass membrane protein</topology>
    </subcellularLocation>
</comment>
<evidence type="ECO:0000256" key="10">
    <source>
        <dbReference type="SAM" id="MobiDB-lite"/>
    </source>
</evidence>
<feature type="transmembrane region" description="Helical" evidence="11">
    <location>
        <begin position="146"/>
        <end position="165"/>
    </location>
</feature>
<accession>A0A7R9MGR7</accession>
<dbReference type="PANTHER" id="PTHR48021:SF1">
    <property type="entry name" value="GH07001P-RELATED"/>
    <property type="match status" value="1"/>
</dbReference>
<protein>
    <recommendedName>
        <fullName evidence="12">Major facilitator superfamily (MFS) profile domain-containing protein</fullName>
    </recommendedName>
</protein>
<evidence type="ECO:0000259" key="12">
    <source>
        <dbReference type="PROSITE" id="PS50850"/>
    </source>
</evidence>
<dbReference type="NCBIfam" id="TIGR00879">
    <property type="entry name" value="SP"/>
    <property type="match status" value="1"/>
</dbReference>
<keyword evidence="5 11" id="KW-0472">Membrane</keyword>
<feature type="transmembrane region" description="Helical" evidence="11">
    <location>
        <begin position="253"/>
        <end position="272"/>
    </location>
</feature>
<keyword evidence="8" id="KW-0813">Transport</keyword>
<proteinExistence type="inferred from homology"/>
<evidence type="ECO:0000256" key="5">
    <source>
        <dbReference type="ARBA" id="ARBA00023136"/>
    </source>
</evidence>
<dbReference type="GO" id="GO:0022857">
    <property type="term" value="F:transmembrane transporter activity"/>
    <property type="evidence" value="ECO:0007669"/>
    <property type="project" value="InterPro"/>
</dbReference>
<dbReference type="FunFam" id="1.20.1250.20:FF:000055">
    <property type="entry name" value="Facilitated trehalose transporter Tret1-2 homolog"/>
    <property type="match status" value="1"/>
</dbReference>
<dbReference type="PROSITE" id="PS00216">
    <property type="entry name" value="SUGAR_TRANSPORT_1"/>
    <property type="match status" value="1"/>
</dbReference>
<feature type="transmembrane region" description="Helical" evidence="11">
    <location>
        <begin position="321"/>
        <end position="342"/>
    </location>
</feature>
<keyword evidence="3 11" id="KW-0812">Transmembrane</keyword>
<comment type="similarity">
    <text evidence="7">Belongs to the major facilitator superfamily. Sugar transporter (TC 2.A.1.1) family. Trehalose transporter subfamily.</text>
</comment>
<evidence type="ECO:0000313" key="13">
    <source>
        <dbReference type="EMBL" id="CAD7659796.1"/>
    </source>
</evidence>
<keyword evidence="14" id="KW-1185">Reference proteome</keyword>
<reference evidence="13" key="1">
    <citation type="submission" date="2020-11" db="EMBL/GenBank/DDBJ databases">
        <authorList>
            <person name="Tran Van P."/>
        </authorList>
    </citation>
    <scope>NUCLEOTIDE SEQUENCE</scope>
</reference>
<dbReference type="InterPro" id="IPR020846">
    <property type="entry name" value="MFS_dom"/>
</dbReference>
<dbReference type="AlphaFoldDB" id="A0A7R9MGR7"/>
<feature type="domain" description="Major facilitator superfamily (MFS) profile" evidence="12">
    <location>
        <begin position="16"/>
        <end position="440"/>
    </location>
</feature>
<feature type="transmembrane region" description="Helical" evidence="11">
    <location>
        <begin position="292"/>
        <end position="314"/>
    </location>
</feature>
<evidence type="ECO:0000256" key="11">
    <source>
        <dbReference type="SAM" id="Phobius"/>
    </source>
</evidence>
<organism evidence="13">
    <name type="scientific">Oppiella nova</name>
    <dbReference type="NCBI Taxonomy" id="334625"/>
    <lineage>
        <taxon>Eukaryota</taxon>
        <taxon>Metazoa</taxon>
        <taxon>Ecdysozoa</taxon>
        <taxon>Arthropoda</taxon>
        <taxon>Chelicerata</taxon>
        <taxon>Arachnida</taxon>
        <taxon>Acari</taxon>
        <taxon>Acariformes</taxon>
        <taxon>Sarcoptiformes</taxon>
        <taxon>Oribatida</taxon>
        <taxon>Brachypylina</taxon>
        <taxon>Oppioidea</taxon>
        <taxon>Oppiidae</taxon>
        <taxon>Oppiella</taxon>
    </lineage>
</organism>
<dbReference type="OrthoDB" id="6480153at2759"/>
<dbReference type="PRINTS" id="PR00171">
    <property type="entry name" value="SUGRTRNSPORT"/>
</dbReference>
<evidence type="ECO:0000256" key="3">
    <source>
        <dbReference type="ARBA" id="ARBA00022692"/>
    </source>
</evidence>
<feature type="transmembrane region" description="Helical" evidence="11">
    <location>
        <begin position="416"/>
        <end position="436"/>
    </location>
</feature>
<dbReference type="EMBL" id="CAJPVJ010018386">
    <property type="protein sequence ID" value="CAG2176949.1"/>
    <property type="molecule type" value="Genomic_DNA"/>
</dbReference>
<evidence type="ECO:0000313" key="14">
    <source>
        <dbReference type="Proteomes" id="UP000728032"/>
    </source>
</evidence>
<feature type="transmembrane region" description="Helical" evidence="11">
    <location>
        <begin position="171"/>
        <end position="192"/>
    </location>
</feature>
<dbReference type="InterPro" id="IPR005829">
    <property type="entry name" value="Sugar_transporter_CS"/>
</dbReference>
<name>A0A7R9MGR7_9ACAR</name>
<evidence type="ECO:0000256" key="7">
    <source>
        <dbReference type="ARBA" id="ARBA00024348"/>
    </source>
</evidence>
<dbReference type="SUPFAM" id="SSF103473">
    <property type="entry name" value="MFS general substrate transporter"/>
    <property type="match status" value="1"/>
</dbReference>
<dbReference type="Proteomes" id="UP000728032">
    <property type="component" value="Unassembled WGS sequence"/>
</dbReference>
<dbReference type="InterPro" id="IPR005828">
    <property type="entry name" value="MFS_sugar_transport-like"/>
</dbReference>
<dbReference type="GO" id="GO:0005886">
    <property type="term" value="C:plasma membrane"/>
    <property type="evidence" value="ECO:0007669"/>
    <property type="project" value="UniProtKB-SubCell"/>
</dbReference>
<evidence type="ECO:0000256" key="2">
    <source>
        <dbReference type="ARBA" id="ARBA00022475"/>
    </source>
</evidence>
<dbReference type="InterPro" id="IPR036259">
    <property type="entry name" value="MFS_trans_sf"/>
</dbReference>
<evidence type="ECO:0000256" key="1">
    <source>
        <dbReference type="ARBA" id="ARBA00004651"/>
    </source>
</evidence>
<evidence type="ECO:0000256" key="8">
    <source>
        <dbReference type="RuleBase" id="RU003346"/>
    </source>
</evidence>
<evidence type="ECO:0000256" key="6">
    <source>
        <dbReference type="ARBA" id="ARBA00023180"/>
    </source>
</evidence>